<evidence type="ECO:0000256" key="4">
    <source>
        <dbReference type="ARBA" id="ARBA00023239"/>
    </source>
</evidence>
<dbReference type="InterPro" id="IPR015424">
    <property type="entry name" value="PyrdxlP-dep_Trfase"/>
</dbReference>
<dbReference type="PANTHER" id="PTHR48097:SF9">
    <property type="entry name" value="L-THREONINE ALDOLASE"/>
    <property type="match status" value="1"/>
</dbReference>
<evidence type="ECO:0000256" key="3">
    <source>
        <dbReference type="ARBA" id="ARBA00022898"/>
    </source>
</evidence>
<dbReference type="CDD" id="cd06502">
    <property type="entry name" value="TA_like"/>
    <property type="match status" value="1"/>
</dbReference>
<dbReference type="PIRSF" id="PIRSF017617">
    <property type="entry name" value="Thr_aldolase"/>
    <property type="match status" value="1"/>
</dbReference>
<name>A0A455SHT6_9CHLR</name>
<dbReference type="Gene3D" id="3.40.640.10">
    <property type="entry name" value="Type I PLP-dependent aspartate aminotransferase-like (Major domain)"/>
    <property type="match status" value="1"/>
</dbReference>
<feature type="domain" description="Aromatic amino acid beta-eliminating lyase/threonine aldolase" evidence="6">
    <location>
        <begin position="3"/>
        <end position="288"/>
    </location>
</feature>
<gene>
    <name evidence="7" type="primary">ltaA_1</name>
    <name evidence="7" type="ORF">KTC_18810</name>
</gene>
<proteinExistence type="inferred from homology"/>
<dbReference type="NCBIfam" id="NF007825">
    <property type="entry name" value="PRK10534.1"/>
    <property type="match status" value="1"/>
</dbReference>
<evidence type="ECO:0000256" key="5">
    <source>
        <dbReference type="PIRSR" id="PIRSR017617-1"/>
    </source>
</evidence>
<dbReference type="GO" id="GO:0008732">
    <property type="term" value="F:L-allo-threonine aldolase activity"/>
    <property type="evidence" value="ECO:0007669"/>
    <property type="project" value="TreeGrafter"/>
</dbReference>
<dbReference type="AlphaFoldDB" id="A0A455SHT6"/>
<evidence type="ECO:0000256" key="1">
    <source>
        <dbReference type="ARBA" id="ARBA00001933"/>
    </source>
</evidence>
<reference evidence="7" key="1">
    <citation type="submission" date="2018-12" db="EMBL/GenBank/DDBJ databases">
        <title>Novel natural products biosynthetic potential of the class Ktedonobacteria.</title>
        <authorList>
            <person name="Zheng Y."/>
            <person name="Saitou A."/>
            <person name="Wang C.M."/>
            <person name="Toyoda A."/>
            <person name="Minakuchi Y."/>
            <person name="Sekiguchi Y."/>
            <person name="Ueda K."/>
            <person name="Takano H."/>
            <person name="Sakai Y."/>
            <person name="Yokota A."/>
            <person name="Yabe S."/>
        </authorList>
    </citation>
    <scope>NUCLEOTIDE SEQUENCE</scope>
    <source>
        <strain evidence="7">COM3</strain>
    </source>
</reference>
<feature type="modified residue" description="N6-(pyridoxal phosphate)lysine" evidence="5">
    <location>
        <position position="202"/>
    </location>
</feature>
<evidence type="ECO:0000259" key="6">
    <source>
        <dbReference type="Pfam" id="PF01212"/>
    </source>
</evidence>
<protein>
    <submittedName>
        <fullName evidence="7">Threonine aldolase</fullName>
    </submittedName>
</protein>
<keyword evidence="3" id="KW-0663">Pyridoxal phosphate</keyword>
<dbReference type="Pfam" id="PF01212">
    <property type="entry name" value="Beta_elim_lyase"/>
    <property type="match status" value="1"/>
</dbReference>
<comment type="similarity">
    <text evidence="2">Belongs to the threonine aldolase family.</text>
</comment>
<comment type="cofactor">
    <cofactor evidence="1">
        <name>pyridoxal 5'-phosphate</name>
        <dbReference type="ChEBI" id="CHEBI:597326"/>
    </cofactor>
</comment>
<dbReference type="InterPro" id="IPR001597">
    <property type="entry name" value="ArAA_b-elim_lyase/Thr_aldolase"/>
</dbReference>
<dbReference type="FunFam" id="3.40.640.10:FF:000030">
    <property type="entry name" value="Low-specificity L-threonine aldolase"/>
    <property type="match status" value="1"/>
</dbReference>
<dbReference type="GO" id="GO:0005829">
    <property type="term" value="C:cytosol"/>
    <property type="evidence" value="ECO:0007669"/>
    <property type="project" value="TreeGrafter"/>
</dbReference>
<dbReference type="PANTHER" id="PTHR48097">
    <property type="entry name" value="L-THREONINE ALDOLASE-RELATED"/>
    <property type="match status" value="1"/>
</dbReference>
<dbReference type="EMBL" id="AP019376">
    <property type="protein sequence ID" value="BBH87130.1"/>
    <property type="molecule type" value="Genomic_DNA"/>
</dbReference>
<dbReference type="InterPro" id="IPR023603">
    <property type="entry name" value="Low_specificity_L-TA-like"/>
</dbReference>
<dbReference type="InterPro" id="IPR015422">
    <property type="entry name" value="PyrdxlP-dep_Trfase_small"/>
</dbReference>
<dbReference type="SUPFAM" id="SSF53383">
    <property type="entry name" value="PLP-dependent transferases"/>
    <property type="match status" value="1"/>
</dbReference>
<dbReference type="GO" id="GO:0006545">
    <property type="term" value="P:glycine biosynthetic process"/>
    <property type="evidence" value="ECO:0007669"/>
    <property type="project" value="TreeGrafter"/>
</dbReference>
<evidence type="ECO:0000256" key="2">
    <source>
        <dbReference type="ARBA" id="ARBA00006966"/>
    </source>
</evidence>
<evidence type="ECO:0000313" key="7">
    <source>
        <dbReference type="EMBL" id="BBH87130.1"/>
    </source>
</evidence>
<sequence length="350" mass="37986">MIELRSDTFTLPSEEMRSAIMRAELGDDVYGEDPTTRRLEARAAEIFAKEAACLMPSGTMANLCALMTHCPLGTKALVGRESDIFIYEAGGASVCGGIVYEAIPTQADGRLLIGDLEAAFPDDPEDPQFALPGLICLENTHNRCGGTVLPLAYLREVAEFARAKQVPVHMDGARIFNAATALKVPPAEIARYATSLQFCLSKGLAAPLGSMLVGDAAFIKRAHRIRKLLGGGMRQTGIIAAAGLIALEQMVERLQEDHVNARRFAEGLAELPGIQIDLETVQTNIVIFRVLTCDYRTFIELAARRGLRIGELGYGRLRAVFHYGNTSHDVDEALSIIRAILTLDLCTLRG</sequence>
<dbReference type="FunFam" id="3.90.1150.10:FF:000041">
    <property type="entry name" value="Low-specificity L-threonine aldolase"/>
    <property type="match status" value="1"/>
</dbReference>
<dbReference type="GO" id="GO:0006567">
    <property type="term" value="P:L-threonine catabolic process"/>
    <property type="evidence" value="ECO:0007669"/>
    <property type="project" value="TreeGrafter"/>
</dbReference>
<organism evidence="7">
    <name type="scientific">Thermosporothrix sp. COM3</name>
    <dbReference type="NCBI Taxonomy" id="2490863"/>
    <lineage>
        <taxon>Bacteria</taxon>
        <taxon>Bacillati</taxon>
        <taxon>Chloroflexota</taxon>
        <taxon>Ktedonobacteria</taxon>
        <taxon>Ktedonobacterales</taxon>
        <taxon>Thermosporotrichaceae</taxon>
        <taxon>Thermosporothrix</taxon>
    </lineage>
</organism>
<keyword evidence="4" id="KW-0456">Lyase</keyword>
<accession>A0A455SHT6</accession>
<dbReference type="Gene3D" id="3.90.1150.10">
    <property type="entry name" value="Aspartate Aminotransferase, domain 1"/>
    <property type="match status" value="1"/>
</dbReference>
<dbReference type="NCBIfam" id="NF041359">
    <property type="entry name" value="GntG_guanitoxin"/>
    <property type="match status" value="1"/>
</dbReference>
<dbReference type="InterPro" id="IPR015421">
    <property type="entry name" value="PyrdxlP-dep_Trfase_major"/>
</dbReference>